<comment type="pathway">
    <text evidence="5 25">Secondary metabolite metabolism; methylglyoxal degradation; (R)-lactate from methylglyoxal: step 1/2.</text>
</comment>
<dbReference type="NCBIfam" id="NF001567">
    <property type="entry name" value="PRK00389.1"/>
    <property type="match status" value="1"/>
</dbReference>
<evidence type="ECO:0000259" key="27">
    <source>
        <dbReference type="PROSITE" id="PS51671"/>
    </source>
</evidence>
<comment type="catalytic activity">
    <reaction evidence="25">
        <text>(R)-S-lactoylglutathione = methylglyoxal + glutathione</text>
        <dbReference type="Rhea" id="RHEA:19069"/>
        <dbReference type="ChEBI" id="CHEBI:17158"/>
        <dbReference type="ChEBI" id="CHEBI:57474"/>
        <dbReference type="ChEBI" id="CHEBI:57925"/>
        <dbReference type="EC" id="4.4.1.5"/>
    </reaction>
</comment>
<dbReference type="GO" id="GO:0008483">
    <property type="term" value="F:transaminase activity"/>
    <property type="evidence" value="ECO:0007669"/>
    <property type="project" value="UniProtKB-KW"/>
</dbReference>
<dbReference type="SUPFAM" id="SSF103025">
    <property type="entry name" value="Folate-binding domain"/>
    <property type="match status" value="1"/>
</dbReference>
<evidence type="ECO:0000256" key="15">
    <source>
        <dbReference type="ARBA" id="ARBA00022946"/>
    </source>
</evidence>
<dbReference type="FunFam" id="3.40.190.10:FF:000028">
    <property type="entry name" value="Arogenate dehydratase"/>
    <property type="match status" value="1"/>
</dbReference>
<keyword evidence="19 25" id="KW-0456">Lyase</keyword>
<dbReference type="GO" id="GO:0047769">
    <property type="term" value="F:arogenate dehydratase activity"/>
    <property type="evidence" value="ECO:0007669"/>
    <property type="project" value="UniProtKB-EC"/>
</dbReference>
<evidence type="ECO:0000256" key="2">
    <source>
        <dbReference type="ARBA" id="ARBA00004173"/>
    </source>
</evidence>
<dbReference type="Gene3D" id="3.10.180.10">
    <property type="entry name" value="2,3-Dihydroxybiphenyl 1,2-Dioxygenase, domain 1"/>
    <property type="match status" value="2"/>
</dbReference>
<dbReference type="InterPro" id="IPR045865">
    <property type="entry name" value="ACT-like_dom_sf"/>
</dbReference>
<evidence type="ECO:0000256" key="8">
    <source>
        <dbReference type="ARBA" id="ARBA00011690"/>
    </source>
</evidence>
<comment type="catalytic activity">
    <reaction evidence="21">
        <text>L-arogenate + H(+) = L-phenylalanine + CO2 + H2O</text>
        <dbReference type="Rhea" id="RHEA:12536"/>
        <dbReference type="ChEBI" id="CHEBI:15377"/>
        <dbReference type="ChEBI" id="CHEBI:15378"/>
        <dbReference type="ChEBI" id="CHEBI:16526"/>
        <dbReference type="ChEBI" id="CHEBI:58095"/>
        <dbReference type="ChEBI" id="CHEBI:58180"/>
        <dbReference type="EC" id="4.2.1.91"/>
    </reaction>
    <physiologicalReaction direction="left-to-right" evidence="21">
        <dbReference type="Rhea" id="RHEA:12537"/>
    </physiologicalReaction>
</comment>
<dbReference type="SUPFAM" id="SSF101790">
    <property type="entry name" value="Aminomethyltransferase beta-barrel domain"/>
    <property type="match status" value="1"/>
</dbReference>
<evidence type="ECO:0000256" key="10">
    <source>
        <dbReference type="ARBA" id="ARBA00022576"/>
    </source>
</evidence>
<comment type="similarity">
    <text evidence="7 25">Belongs to the glyoxalase I family.</text>
</comment>
<dbReference type="InterPro" id="IPR001086">
    <property type="entry name" value="Preph_deHydtase"/>
</dbReference>
<evidence type="ECO:0000256" key="14">
    <source>
        <dbReference type="ARBA" id="ARBA00022723"/>
    </source>
</evidence>
<keyword evidence="24 25" id="KW-0862">Zinc</keyword>
<dbReference type="PROSITE" id="PS51171">
    <property type="entry name" value="PREPHENATE_DEHYDR_3"/>
    <property type="match status" value="1"/>
</dbReference>
<dbReference type="GO" id="GO:0009094">
    <property type="term" value="P:L-phenylalanine biosynthetic process"/>
    <property type="evidence" value="ECO:0007669"/>
    <property type="project" value="UniProtKB-UniPathway"/>
</dbReference>
<dbReference type="SUPFAM" id="SSF54593">
    <property type="entry name" value="Glyoxalase/Bleomycin resistance protein/Dihydroxybiphenyl dioxygenase"/>
    <property type="match status" value="2"/>
</dbReference>
<dbReference type="GO" id="GO:0046872">
    <property type="term" value="F:metal ion binding"/>
    <property type="evidence" value="ECO:0007669"/>
    <property type="project" value="UniProtKB-UniRule"/>
</dbReference>
<feature type="domain" description="VOC" evidence="28">
    <location>
        <begin position="409"/>
        <end position="533"/>
    </location>
</feature>
<dbReference type="Pfam" id="PF01571">
    <property type="entry name" value="GCV_T"/>
    <property type="match status" value="1"/>
</dbReference>
<dbReference type="FunFam" id="3.40.190.10:FF:000031">
    <property type="entry name" value="Arogenate dehydratase"/>
    <property type="match status" value="1"/>
</dbReference>
<evidence type="ECO:0000256" key="19">
    <source>
        <dbReference type="ARBA" id="ARBA00023239"/>
    </source>
</evidence>
<dbReference type="CDD" id="cd16358">
    <property type="entry name" value="GlxI_Ni"/>
    <property type="match status" value="1"/>
</dbReference>
<dbReference type="InterPro" id="IPR006222">
    <property type="entry name" value="GCVT_N"/>
</dbReference>
<dbReference type="InterPro" id="IPR004361">
    <property type="entry name" value="Glyoxalase_1"/>
</dbReference>
<dbReference type="Gene3D" id="3.30.1360.120">
    <property type="entry name" value="Probable tRNA modification gtpase trme, domain 1"/>
    <property type="match status" value="1"/>
</dbReference>
<dbReference type="GO" id="GO:0005739">
    <property type="term" value="C:mitochondrion"/>
    <property type="evidence" value="ECO:0007669"/>
    <property type="project" value="UniProtKB-SubCell"/>
</dbReference>
<evidence type="ECO:0000256" key="13">
    <source>
        <dbReference type="ARBA" id="ARBA00022679"/>
    </source>
</evidence>
<comment type="similarity">
    <text evidence="6">Belongs to the GcvT family.</text>
</comment>
<dbReference type="InterPro" id="IPR029068">
    <property type="entry name" value="Glyas_Bleomycin-R_OHBP_Dase"/>
</dbReference>
<dbReference type="FunFam" id="3.30.70.1400:FF:000001">
    <property type="entry name" value="Aminomethyltransferase"/>
    <property type="match status" value="1"/>
</dbReference>
<dbReference type="InterPro" id="IPR028896">
    <property type="entry name" value="GcvT/YgfZ/DmdA"/>
</dbReference>
<evidence type="ECO:0000256" key="3">
    <source>
        <dbReference type="ARBA" id="ARBA00004470"/>
    </source>
</evidence>
<evidence type="ECO:0000256" key="11">
    <source>
        <dbReference type="ARBA" id="ARBA00022605"/>
    </source>
</evidence>
<evidence type="ECO:0000256" key="20">
    <source>
        <dbReference type="ARBA" id="ARBA00047665"/>
    </source>
</evidence>
<dbReference type="PROSITE" id="PS00934">
    <property type="entry name" value="GLYOXALASE_I_1"/>
    <property type="match status" value="2"/>
</dbReference>
<evidence type="ECO:0000259" key="28">
    <source>
        <dbReference type="PROSITE" id="PS51819"/>
    </source>
</evidence>
<comment type="catalytic activity">
    <reaction evidence="20">
        <text>N(6)-[(R)-S(8)-aminomethyldihydrolipoyl]-L-lysyl-[protein] + (6S)-5,6,7,8-tetrahydrofolate = N(6)-[(R)-dihydrolipoyl]-L-lysyl-[protein] + (6R)-5,10-methylene-5,6,7,8-tetrahydrofolate + NH4(+)</text>
        <dbReference type="Rhea" id="RHEA:16945"/>
        <dbReference type="Rhea" id="RHEA-COMP:10475"/>
        <dbReference type="Rhea" id="RHEA-COMP:10492"/>
        <dbReference type="ChEBI" id="CHEBI:15636"/>
        <dbReference type="ChEBI" id="CHEBI:28938"/>
        <dbReference type="ChEBI" id="CHEBI:57453"/>
        <dbReference type="ChEBI" id="CHEBI:83100"/>
        <dbReference type="ChEBI" id="CHEBI:83143"/>
        <dbReference type="EC" id="2.1.2.10"/>
    </reaction>
</comment>
<evidence type="ECO:0000256" key="12">
    <source>
        <dbReference type="ARBA" id="ARBA00022640"/>
    </source>
</evidence>
<dbReference type="Pfam" id="PF00903">
    <property type="entry name" value="Glyoxalase"/>
    <property type="match status" value="2"/>
</dbReference>
<dbReference type="NCBIfam" id="TIGR00528">
    <property type="entry name" value="gcvT"/>
    <property type="match status" value="1"/>
</dbReference>
<evidence type="ECO:0000256" key="9">
    <source>
        <dbReference type="ARBA" id="ARBA00022528"/>
    </source>
</evidence>
<keyword evidence="13" id="KW-0808">Transferase</keyword>
<dbReference type="Pfam" id="PF00800">
    <property type="entry name" value="PDT"/>
    <property type="match status" value="1"/>
</dbReference>
<dbReference type="InterPro" id="IPR027266">
    <property type="entry name" value="TrmE/GcvT-like"/>
</dbReference>
<dbReference type="Gene3D" id="4.10.1250.10">
    <property type="entry name" value="Aminomethyltransferase fragment"/>
    <property type="match status" value="1"/>
</dbReference>
<dbReference type="PROSITE" id="PS00858">
    <property type="entry name" value="PREPHENATE_DEHYDR_2"/>
    <property type="match status" value="1"/>
</dbReference>
<evidence type="ECO:0000256" key="4">
    <source>
        <dbReference type="ARBA" id="ARBA00004929"/>
    </source>
</evidence>
<protein>
    <recommendedName>
        <fullName evidence="25">Lactoylglutathione lyase</fullName>
        <ecNumber evidence="25">4.4.1.5</ecNumber>
    </recommendedName>
    <alternativeName>
        <fullName evidence="25">Glyoxalase I</fullName>
    </alternativeName>
</protein>
<dbReference type="GO" id="GO:0004047">
    <property type="term" value="F:aminomethyltransferase activity"/>
    <property type="evidence" value="ECO:0007669"/>
    <property type="project" value="UniProtKB-EC"/>
</dbReference>
<dbReference type="GO" id="GO:0005960">
    <property type="term" value="C:glycine cleavage complex"/>
    <property type="evidence" value="ECO:0007669"/>
    <property type="project" value="InterPro"/>
</dbReference>
<dbReference type="FunFam" id="3.30.70.260:FF:000028">
    <property type="entry name" value="Arogenate dehydratase"/>
    <property type="match status" value="1"/>
</dbReference>
<keyword evidence="12" id="KW-0934">Plastid</keyword>
<dbReference type="GO" id="GO:0004664">
    <property type="term" value="F:prephenate dehydratase activity"/>
    <property type="evidence" value="ECO:0007669"/>
    <property type="project" value="UniProtKB-EC"/>
</dbReference>
<evidence type="ECO:0000256" key="7">
    <source>
        <dbReference type="ARBA" id="ARBA00010363"/>
    </source>
</evidence>
<name>A0A816UFB7_BRANA</name>
<evidence type="ECO:0000256" key="16">
    <source>
        <dbReference type="ARBA" id="ARBA00023128"/>
    </source>
</evidence>
<evidence type="ECO:0000256" key="23">
    <source>
        <dbReference type="PIRSR" id="PIRSR604361-1"/>
    </source>
</evidence>
<evidence type="ECO:0000256" key="22">
    <source>
        <dbReference type="ARBA" id="ARBA00052579"/>
    </source>
</evidence>
<sequence length="1103" mass="121721">MALRCLPIWVCPQTPHRYPLVGRRVSLWECSSSPSAASQRAVTAVEGNGPELKKASDEMGLVQEAKPVAFHRDLSMLPKPLSANSVYSSAGDDSKVRISFQGIPGAYSETAALEAYPNCETVPCEHFETAFQAAELWLVDKAVLPIENSVGGSIHRNYDLLLRHRLHIVQEVHLPVNHCLLGVPGVNKEEIKRVLSHPQALDQCVNSLNDLGIQRLSAKDTATAAQTVASSGKKDVGAIASVRAANIYGLDILAENIQDDANNVTRFLILSREPMIPRTDRPYKTSIVFSLEEGPGVLFKALAVFALRSINLSKIESRPQRRRPLRVVDGSNNGSAKSFDYLFYIDFEASMAEIRAQHALGHLQEFTSFIRVLGCYPMDLFGSLSLFFFCRKMAENADLVEWPKKDKRRFLHVVYRVGDLDRTIQFYTECFGMKVLRKRDVPEEKYSNAFLGFGPETSNFVVELTYNYGVSSYDIGTGFGHFAISTQDVSKMVEAVRAKGGNVTREPGPVKGGGSVIAFVKDPDGYTFELIQRGPTPEPLCQVMLRVGDLDRAIKFYEKALGMRLLRRIERPEYKYTIGMMGYAEEYESIVLELTYNYGVTEYTKGNAYAQIAIGTDDVYKSAEVVKIANQELGGKITREAGPLPGLGTKIVSFLDPDGWKTVSNCAFERWMNLVTVLKILLSFILVEEEEEEKMRGGSLWQLGQSITRRLAQSDKKPLSPRRYFASGADLKKTALYDFHVAHGGKMVPFAGWSMPIQYKDSIIDSTVNCRVNGSLFDVAHMCGLSLKGKDCVPFLETLVVADVAGLAPGTGSLTVFTNEKGGAIDDSVITKVTDEHIYLVVNAGCRDKDLAHIEEHMKAFKSKGGDVSWHIHDERSLLALQGPLAAPVLQHLTKEDLSKLYFGQFQILDINGSTCFLTRTGYTGEDGFEISVPSEHAVDLAKAILEKSEGKVRLTGLGARDSLRLEAGLCLYGNDMEQHITPVEAGLTWAIGKRRRADGGFLGADVILKQLQDGPTIRRVGFFSSGPPARSHSEVHDENGNKIGEITSGGFSPNLKKNVAMGYVKSGQHKNGTKVKILVRGKPYEGNITKMPFVATKYYKPS</sequence>
<feature type="domain" description="VOC" evidence="28">
    <location>
        <begin position="539"/>
        <end position="667"/>
    </location>
</feature>
<evidence type="ECO:0000256" key="18">
    <source>
        <dbReference type="ARBA" id="ARBA00023222"/>
    </source>
</evidence>
<dbReference type="InterPro" id="IPR029043">
    <property type="entry name" value="GcvT/YgfZ_C"/>
</dbReference>
<evidence type="ECO:0000259" key="26">
    <source>
        <dbReference type="PROSITE" id="PS51171"/>
    </source>
</evidence>
<dbReference type="GO" id="GO:0006546">
    <property type="term" value="P:glycine catabolic process"/>
    <property type="evidence" value="ECO:0007669"/>
    <property type="project" value="InterPro"/>
</dbReference>
<comment type="pathway">
    <text evidence="4">Amino-acid biosynthesis; L-phenylalanine biosynthesis; L-phenylalanine from L-arogenate: step 1/1.</text>
</comment>
<keyword evidence="14 24" id="KW-0479">Metal-binding</keyword>
<keyword evidence="15" id="KW-0809">Transit peptide</keyword>
<dbReference type="InterPro" id="IPR013977">
    <property type="entry name" value="GcvT_C"/>
</dbReference>
<dbReference type="GO" id="GO:0004462">
    <property type="term" value="F:lactoylglutathione lyase activity"/>
    <property type="evidence" value="ECO:0007669"/>
    <property type="project" value="UniProtKB-UniRule"/>
</dbReference>
<keyword evidence="16" id="KW-0496">Mitochondrion</keyword>
<dbReference type="InterPro" id="IPR037523">
    <property type="entry name" value="VOC_core"/>
</dbReference>
<evidence type="ECO:0000256" key="5">
    <source>
        <dbReference type="ARBA" id="ARBA00005008"/>
    </source>
</evidence>
<keyword evidence="17" id="KW-0057">Aromatic amino acid biosynthesis</keyword>
<evidence type="ECO:0000256" key="6">
    <source>
        <dbReference type="ARBA" id="ARBA00008609"/>
    </source>
</evidence>
<comment type="subunit">
    <text evidence="8">The glycine cleavage system is composed of four proteins: P, T, L and H.</text>
</comment>
<feature type="domain" description="ACT" evidence="27">
    <location>
        <begin position="286"/>
        <end position="377"/>
    </location>
</feature>
<dbReference type="Gene3D" id="3.30.70.1400">
    <property type="entry name" value="Aminomethyltransferase beta-barrel domains"/>
    <property type="match status" value="1"/>
</dbReference>
<dbReference type="FunFam" id="3.30.1360.120:FF:000014">
    <property type="entry name" value="Aminomethyltransferase"/>
    <property type="match status" value="1"/>
</dbReference>
<feature type="active site" description="Proton donor/acceptor" evidence="23">
    <location>
        <position position="529"/>
    </location>
</feature>
<comment type="catalytic activity">
    <reaction evidence="22">
        <text>prephenate + H(+) = 3-phenylpyruvate + CO2 + H2O</text>
        <dbReference type="Rhea" id="RHEA:21648"/>
        <dbReference type="ChEBI" id="CHEBI:15377"/>
        <dbReference type="ChEBI" id="CHEBI:15378"/>
        <dbReference type="ChEBI" id="CHEBI:16526"/>
        <dbReference type="ChEBI" id="CHEBI:18005"/>
        <dbReference type="ChEBI" id="CHEBI:29934"/>
        <dbReference type="EC" id="4.2.1.51"/>
    </reaction>
    <physiologicalReaction direction="left-to-right" evidence="22">
        <dbReference type="Rhea" id="RHEA:21649"/>
    </physiologicalReaction>
</comment>
<dbReference type="NCBIfam" id="NF008865">
    <property type="entry name" value="PRK11898.1"/>
    <property type="match status" value="1"/>
</dbReference>
<comment type="cofactor">
    <cofactor evidence="24">
        <name>Zn(2+)</name>
        <dbReference type="ChEBI" id="CHEBI:29105"/>
    </cofactor>
    <text evidence="24">Binds 1 zinc ion per subunit. In the homodimer, two zinc ions are bound between subunits.</text>
</comment>
<comment type="subcellular location">
    <subcellularLocation>
        <location evidence="2">Mitochondrion</location>
    </subcellularLocation>
    <subcellularLocation>
        <location evidence="3">Plastid</location>
        <location evidence="3">Chloroplast stroma</location>
    </subcellularLocation>
</comment>
<dbReference type="EMBL" id="HG994372">
    <property type="protein sequence ID" value="CAF2108421.1"/>
    <property type="molecule type" value="Genomic_DNA"/>
</dbReference>
<dbReference type="NCBIfam" id="TIGR00068">
    <property type="entry name" value="glyox_I"/>
    <property type="match status" value="1"/>
</dbReference>
<keyword evidence="10" id="KW-0032">Aminotransferase</keyword>
<dbReference type="InterPro" id="IPR018528">
    <property type="entry name" value="Preph_deHydtase_CS"/>
</dbReference>
<dbReference type="PROSITE" id="PS00935">
    <property type="entry name" value="GLYOXALASE_I_2"/>
    <property type="match status" value="1"/>
</dbReference>
<dbReference type="FunFam" id="4.10.1250.10:FF:000002">
    <property type="entry name" value="Aminomethyltransferase"/>
    <property type="match status" value="1"/>
</dbReference>
<reference evidence="29" key="1">
    <citation type="submission" date="2021-01" db="EMBL/GenBank/DDBJ databases">
        <authorList>
            <consortium name="Genoscope - CEA"/>
            <person name="William W."/>
        </authorList>
    </citation>
    <scope>NUCLEOTIDE SEQUENCE</scope>
</reference>
<dbReference type="SUPFAM" id="SSF55021">
    <property type="entry name" value="ACT-like"/>
    <property type="match status" value="1"/>
</dbReference>
<dbReference type="CDD" id="cd04905">
    <property type="entry name" value="ACT_CM-PDT"/>
    <property type="match status" value="1"/>
</dbReference>
<dbReference type="UniPathway" id="UPA00619">
    <property type="reaction ID" value="UER00675"/>
</dbReference>
<dbReference type="CDD" id="cd13631">
    <property type="entry name" value="PBP2_Ct-PDT_like"/>
    <property type="match status" value="1"/>
</dbReference>
<dbReference type="InterPro" id="IPR002912">
    <property type="entry name" value="ACT_dom"/>
</dbReference>
<dbReference type="PANTHER" id="PTHR43757:SF6">
    <property type="entry name" value="AMINOMETHYLTRANSFERASE"/>
    <property type="match status" value="1"/>
</dbReference>
<comment type="function">
    <text evidence="1 25">Catalyzes the conversion of hemimercaptal, formed from methylglyoxal and glutathione, to S-lactoylglutathione.</text>
</comment>
<dbReference type="Gene3D" id="2.40.30.110">
    <property type="entry name" value="Aminomethyltransferase beta-barrel domains"/>
    <property type="match status" value="1"/>
</dbReference>
<feature type="domain" description="Prephenate dehydratase" evidence="26">
    <location>
        <begin position="97"/>
        <end position="272"/>
    </location>
</feature>
<keyword evidence="18" id="KW-0584">Phenylalanine biosynthesis</keyword>
<dbReference type="Pfam" id="PF08669">
    <property type="entry name" value="GCV_T_C"/>
    <property type="match status" value="1"/>
</dbReference>
<dbReference type="Proteomes" id="UP001295469">
    <property type="component" value="Chromosome C08"/>
</dbReference>
<feature type="binding site" evidence="24">
    <location>
        <position position="463"/>
    </location>
    <ligand>
        <name>Zn(2+)</name>
        <dbReference type="ChEBI" id="CHEBI:29105"/>
        <note>ligand shared between dimeric partners</note>
    </ligand>
</feature>
<dbReference type="InterPro" id="IPR004360">
    <property type="entry name" value="Glyas_Fos-R_dOase_dom"/>
</dbReference>
<keyword evidence="9" id="KW-0150">Chloroplast</keyword>
<evidence type="ECO:0000313" key="29">
    <source>
        <dbReference type="EMBL" id="CAF2108421.1"/>
    </source>
</evidence>
<evidence type="ECO:0000256" key="21">
    <source>
        <dbReference type="ARBA" id="ARBA00050723"/>
    </source>
</evidence>
<dbReference type="PROSITE" id="PS00857">
    <property type="entry name" value="PREPHENATE_DEHYDR_1"/>
    <property type="match status" value="1"/>
</dbReference>
<organism evidence="29">
    <name type="scientific">Brassica napus</name>
    <name type="common">Rape</name>
    <dbReference type="NCBI Taxonomy" id="3708"/>
    <lineage>
        <taxon>Eukaryota</taxon>
        <taxon>Viridiplantae</taxon>
        <taxon>Streptophyta</taxon>
        <taxon>Embryophyta</taxon>
        <taxon>Tracheophyta</taxon>
        <taxon>Spermatophyta</taxon>
        <taxon>Magnoliopsida</taxon>
        <taxon>eudicotyledons</taxon>
        <taxon>Gunneridae</taxon>
        <taxon>Pentapetalae</taxon>
        <taxon>rosids</taxon>
        <taxon>malvids</taxon>
        <taxon>Brassicales</taxon>
        <taxon>Brassicaceae</taxon>
        <taxon>Brassiceae</taxon>
        <taxon>Brassica</taxon>
    </lineage>
</organism>
<feature type="binding site" evidence="24">
    <location>
        <position position="481"/>
    </location>
    <ligand>
        <name>Zn(2+)</name>
        <dbReference type="ChEBI" id="CHEBI:29105"/>
        <note>ligand shared between dimeric partners</note>
    </ligand>
</feature>
<evidence type="ECO:0000256" key="25">
    <source>
        <dbReference type="RuleBase" id="RU361179"/>
    </source>
</evidence>
<gene>
    <name evidence="29" type="ORF">DARMORV10_C08P14960.1</name>
</gene>
<evidence type="ECO:0000256" key="17">
    <source>
        <dbReference type="ARBA" id="ARBA00023141"/>
    </source>
</evidence>
<evidence type="ECO:0000256" key="24">
    <source>
        <dbReference type="PIRSR" id="PIRSR604361-3"/>
    </source>
</evidence>
<dbReference type="PROSITE" id="PS51819">
    <property type="entry name" value="VOC"/>
    <property type="match status" value="2"/>
</dbReference>
<keyword evidence="11" id="KW-0028">Amino-acid biosynthesis</keyword>
<dbReference type="PROSITE" id="PS51671">
    <property type="entry name" value="ACT"/>
    <property type="match status" value="1"/>
</dbReference>
<proteinExistence type="inferred from homology"/>
<dbReference type="PANTHER" id="PTHR43757">
    <property type="entry name" value="AMINOMETHYLTRANSFERASE"/>
    <property type="match status" value="1"/>
</dbReference>
<dbReference type="GO" id="GO:0009570">
    <property type="term" value="C:chloroplast stroma"/>
    <property type="evidence" value="ECO:0007669"/>
    <property type="project" value="UniProtKB-SubCell"/>
</dbReference>
<dbReference type="InterPro" id="IPR018146">
    <property type="entry name" value="Glyoxalase_1_CS"/>
</dbReference>
<dbReference type="Gene3D" id="3.40.190.10">
    <property type="entry name" value="Periplasmic binding protein-like II"/>
    <property type="match status" value="2"/>
</dbReference>
<evidence type="ECO:0000256" key="1">
    <source>
        <dbReference type="ARBA" id="ARBA00003610"/>
    </source>
</evidence>
<dbReference type="Gene3D" id="3.30.70.260">
    <property type="match status" value="1"/>
</dbReference>
<feature type="binding site" evidence="24">
    <location>
        <position position="529"/>
    </location>
    <ligand>
        <name>Zn(2+)</name>
        <dbReference type="ChEBI" id="CHEBI:29105"/>
        <note>ligand shared between dimeric partners</note>
    </ligand>
</feature>
<accession>A0A816UFB7</accession>
<dbReference type="UniPathway" id="UPA00121">
    <property type="reaction ID" value="UER00344"/>
</dbReference>
<dbReference type="SUPFAM" id="SSF53850">
    <property type="entry name" value="Periplasmic binding protein-like II"/>
    <property type="match status" value="1"/>
</dbReference>
<dbReference type="AlphaFoldDB" id="A0A816UFB7"/>
<dbReference type="EC" id="4.4.1.5" evidence="25"/>
<dbReference type="FunFam" id="2.40.30.110:FF:000002">
    <property type="entry name" value="Aminomethyltransferase"/>
    <property type="match status" value="1"/>
</dbReference>
<dbReference type="InterPro" id="IPR006223">
    <property type="entry name" value="GcvT"/>
</dbReference>